<reference evidence="1 2" key="1">
    <citation type="submission" date="2024-11" db="EMBL/GenBank/DDBJ databases">
        <title>Chromosome-level genome assembly of the freshwater bivalve Anodonta woodiana.</title>
        <authorList>
            <person name="Chen X."/>
        </authorList>
    </citation>
    <scope>NUCLEOTIDE SEQUENCE [LARGE SCALE GENOMIC DNA]</scope>
    <source>
        <strain evidence="1">MN2024</strain>
        <tissue evidence="1">Gills</tissue>
    </source>
</reference>
<dbReference type="Proteomes" id="UP001634394">
    <property type="component" value="Unassembled WGS sequence"/>
</dbReference>
<comment type="caution">
    <text evidence="1">The sequence shown here is derived from an EMBL/GenBank/DDBJ whole genome shotgun (WGS) entry which is preliminary data.</text>
</comment>
<evidence type="ECO:0000313" key="2">
    <source>
        <dbReference type="Proteomes" id="UP001634394"/>
    </source>
</evidence>
<keyword evidence="2" id="KW-1185">Reference proteome</keyword>
<feature type="non-terminal residue" evidence="1">
    <location>
        <position position="1"/>
    </location>
</feature>
<name>A0ABD3W1C5_SINWO</name>
<accession>A0ABD3W1C5</accession>
<sequence>KTVTCSTCVPSGNRYVTWGTKGVHHFMEHEVKKGFNCPVDKFKCLPKYLIGP</sequence>
<dbReference type="EMBL" id="JBJQND010000009">
    <property type="protein sequence ID" value="KAL3867191.1"/>
    <property type="molecule type" value="Genomic_DNA"/>
</dbReference>
<dbReference type="AlphaFoldDB" id="A0ABD3W1C5"/>
<proteinExistence type="predicted"/>
<evidence type="ECO:0000313" key="1">
    <source>
        <dbReference type="EMBL" id="KAL3867191.1"/>
    </source>
</evidence>
<feature type="non-terminal residue" evidence="1">
    <location>
        <position position="52"/>
    </location>
</feature>
<organism evidence="1 2">
    <name type="scientific">Sinanodonta woodiana</name>
    <name type="common">Chinese pond mussel</name>
    <name type="synonym">Anodonta woodiana</name>
    <dbReference type="NCBI Taxonomy" id="1069815"/>
    <lineage>
        <taxon>Eukaryota</taxon>
        <taxon>Metazoa</taxon>
        <taxon>Spiralia</taxon>
        <taxon>Lophotrochozoa</taxon>
        <taxon>Mollusca</taxon>
        <taxon>Bivalvia</taxon>
        <taxon>Autobranchia</taxon>
        <taxon>Heteroconchia</taxon>
        <taxon>Palaeoheterodonta</taxon>
        <taxon>Unionida</taxon>
        <taxon>Unionoidea</taxon>
        <taxon>Unionidae</taxon>
        <taxon>Unioninae</taxon>
        <taxon>Sinanodonta</taxon>
    </lineage>
</organism>
<protein>
    <submittedName>
        <fullName evidence="1">Uncharacterized protein</fullName>
    </submittedName>
</protein>
<gene>
    <name evidence="1" type="ORF">ACJMK2_044413</name>
</gene>